<name>A0A182S7H2_9DIPT</name>
<keyword evidence="2" id="KW-0732">Signal</keyword>
<dbReference type="VEuPathDB" id="VectorBase:AMAM001225"/>
<evidence type="ECO:0000256" key="1">
    <source>
        <dbReference type="SAM" id="MobiDB-lite"/>
    </source>
</evidence>
<dbReference type="AlphaFoldDB" id="A0A182S7H2"/>
<evidence type="ECO:0000256" key="2">
    <source>
        <dbReference type="SAM" id="SignalP"/>
    </source>
</evidence>
<feature type="chain" id="PRO_5008135518" evidence="2">
    <location>
        <begin position="25"/>
        <end position="407"/>
    </location>
</feature>
<dbReference type="EnsemblMetazoa" id="AMAM001225-RA">
    <property type="protein sequence ID" value="AMAM001225-PA"/>
    <property type="gene ID" value="AMAM001225"/>
</dbReference>
<feature type="signal peptide" evidence="2">
    <location>
        <begin position="1"/>
        <end position="24"/>
    </location>
</feature>
<feature type="region of interest" description="Disordered" evidence="1">
    <location>
        <begin position="261"/>
        <end position="333"/>
    </location>
</feature>
<reference evidence="4" key="1">
    <citation type="submission" date="2013-09" db="EMBL/GenBank/DDBJ databases">
        <title>The Genome Sequence of Anopheles maculatus species B.</title>
        <authorList>
            <consortium name="The Broad Institute Genomics Platform"/>
            <person name="Neafsey D.E."/>
            <person name="Besansky N."/>
            <person name="Howell P."/>
            <person name="Walton C."/>
            <person name="Young S.K."/>
            <person name="Zeng Q."/>
            <person name="Gargeya S."/>
            <person name="Fitzgerald M."/>
            <person name="Haas B."/>
            <person name="Abouelleil A."/>
            <person name="Allen A.W."/>
            <person name="Alvarado L."/>
            <person name="Arachchi H.M."/>
            <person name="Berlin A.M."/>
            <person name="Chapman S.B."/>
            <person name="Gainer-Dewar J."/>
            <person name="Goldberg J."/>
            <person name="Griggs A."/>
            <person name="Gujja S."/>
            <person name="Hansen M."/>
            <person name="Howarth C."/>
            <person name="Imamovic A."/>
            <person name="Ireland A."/>
            <person name="Larimer J."/>
            <person name="McCowan C."/>
            <person name="Murphy C."/>
            <person name="Pearson M."/>
            <person name="Poon T.W."/>
            <person name="Priest M."/>
            <person name="Roberts A."/>
            <person name="Saif S."/>
            <person name="Shea T."/>
            <person name="Sisk P."/>
            <person name="Sykes S."/>
            <person name="Wortman J."/>
            <person name="Nusbaum C."/>
            <person name="Birren B."/>
        </authorList>
    </citation>
    <scope>NUCLEOTIDE SEQUENCE [LARGE SCALE GENOMIC DNA]</scope>
    <source>
        <strain evidence="4">maculatus3</strain>
    </source>
</reference>
<evidence type="ECO:0000313" key="4">
    <source>
        <dbReference type="Proteomes" id="UP000075901"/>
    </source>
</evidence>
<sequence length="407" mass="45674">MLASQMLLQLIANILLSGLSNVPSELNTCFYSSGAETATGTSTATPHNNAGGSKTLFYLGQNSKEILLRALRQFLIAAVEFDTRPGLKFLIQKVSGIDYAANLYKQMNSSWIIHYMALVDMYLNNVRIHNLTAEDVRYLLSSCCDQYSAGLQTSKGDEKCIHYLFALRDLWEMIADHFIQHLESDRECNFTRAKTYKYSDACEGADNQFGESRDGIEPGIVYYADQSNEDCGQQVSGLKHSNENIRKAGYEAEIVSIPGRREQPRSMSHPHHPCYAPNTNGQTAHDQQAKEFEPSNQQQPDVVEQPKVVKTVPKGDSQPGTTPTPDGERQKQSIPPEIEQQRALSIQKDVSHKTSALRQLIVASIELIKLLPNEQSEFLQLLLTPRIREAFHFVEEKNPFLSLDAHN</sequence>
<accession>A0A182S7H2</accession>
<reference evidence="3" key="2">
    <citation type="submission" date="2020-05" db="UniProtKB">
        <authorList>
            <consortium name="EnsemblMetazoa"/>
        </authorList>
    </citation>
    <scope>IDENTIFICATION</scope>
    <source>
        <strain evidence="3">maculatus3</strain>
    </source>
</reference>
<proteinExistence type="predicted"/>
<feature type="compositionally biased region" description="Polar residues" evidence="1">
    <location>
        <begin position="277"/>
        <end position="286"/>
    </location>
</feature>
<keyword evidence="4" id="KW-1185">Reference proteome</keyword>
<dbReference type="Proteomes" id="UP000075901">
    <property type="component" value="Unassembled WGS sequence"/>
</dbReference>
<evidence type="ECO:0000313" key="3">
    <source>
        <dbReference type="EnsemblMetazoa" id="AMAM001225-PA"/>
    </source>
</evidence>
<organism evidence="3 4">
    <name type="scientific">Anopheles maculatus</name>
    <dbReference type="NCBI Taxonomy" id="74869"/>
    <lineage>
        <taxon>Eukaryota</taxon>
        <taxon>Metazoa</taxon>
        <taxon>Ecdysozoa</taxon>
        <taxon>Arthropoda</taxon>
        <taxon>Hexapoda</taxon>
        <taxon>Insecta</taxon>
        <taxon>Pterygota</taxon>
        <taxon>Neoptera</taxon>
        <taxon>Endopterygota</taxon>
        <taxon>Diptera</taxon>
        <taxon>Nematocera</taxon>
        <taxon>Culicoidea</taxon>
        <taxon>Culicidae</taxon>
        <taxon>Anophelinae</taxon>
        <taxon>Anopheles</taxon>
        <taxon>Anopheles maculatus group</taxon>
    </lineage>
</organism>
<protein>
    <submittedName>
        <fullName evidence="3">Uncharacterized protein</fullName>
    </submittedName>
</protein>